<protein>
    <submittedName>
        <fullName evidence="2">Uncharacterized protein</fullName>
    </submittedName>
</protein>
<comment type="caution">
    <text evidence="2">The sequence shown here is derived from an EMBL/GenBank/DDBJ whole genome shotgun (WGS) entry which is preliminary data.</text>
</comment>
<feature type="compositionally biased region" description="Basic and acidic residues" evidence="1">
    <location>
        <begin position="32"/>
        <end position="41"/>
    </location>
</feature>
<dbReference type="EMBL" id="JASJQH010007915">
    <property type="protein sequence ID" value="KAK9700347.1"/>
    <property type="molecule type" value="Genomic_DNA"/>
</dbReference>
<name>A0ABR2VSK1_9FUNG</name>
<dbReference type="Proteomes" id="UP001479436">
    <property type="component" value="Unassembled WGS sequence"/>
</dbReference>
<evidence type="ECO:0000313" key="3">
    <source>
        <dbReference type="Proteomes" id="UP001479436"/>
    </source>
</evidence>
<sequence>TGQSNAEKHRQRRFTCGSVASLLKQQFADQPHTSDDPDNHAAYECARTGNKQG</sequence>
<accession>A0ABR2VSK1</accession>
<gene>
    <name evidence="2" type="ORF">K7432_012234</name>
</gene>
<reference evidence="2 3" key="1">
    <citation type="submission" date="2023-04" db="EMBL/GenBank/DDBJ databases">
        <title>Genome of Basidiobolus ranarum AG-B5.</title>
        <authorList>
            <person name="Stajich J.E."/>
            <person name="Carter-House D."/>
            <person name="Gryganskyi A."/>
        </authorList>
    </citation>
    <scope>NUCLEOTIDE SEQUENCE [LARGE SCALE GENOMIC DNA]</scope>
    <source>
        <strain evidence="2 3">AG-B5</strain>
    </source>
</reference>
<evidence type="ECO:0000313" key="2">
    <source>
        <dbReference type="EMBL" id="KAK9700347.1"/>
    </source>
</evidence>
<evidence type="ECO:0000256" key="1">
    <source>
        <dbReference type="SAM" id="MobiDB-lite"/>
    </source>
</evidence>
<feature type="non-terminal residue" evidence="2">
    <location>
        <position position="1"/>
    </location>
</feature>
<proteinExistence type="predicted"/>
<feature type="region of interest" description="Disordered" evidence="1">
    <location>
        <begin position="27"/>
        <end position="53"/>
    </location>
</feature>
<keyword evidence="3" id="KW-1185">Reference proteome</keyword>
<organism evidence="2 3">
    <name type="scientific">Basidiobolus ranarum</name>
    <dbReference type="NCBI Taxonomy" id="34480"/>
    <lineage>
        <taxon>Eukaryota</taxon>
        <taxon>Fungi</taxon>
        <taxon>Fungi incertae sedis</taxon>
        <taxon>Zoopagomycota</taxon>
        <taxon>Entomophthoromycotina</taxon>
        <taxon>Basidiobolomycetes</taxon>
        <taxon>Basidiobolales</taxon>
        <taxon>Basidiobolaceae</taxon>
        <taxon>Basidiobolus</taxon>
    </lineage>
</organism>